<organism evidence="1 2">
    <name type="scientific">Prevotella lacticifex</name>
    <dbReference type="NCBI Taxonomy" id="2854755"/>
    <lineage>
        <taxon>Bacteria</taxon>
        <taxon>Pseudomonadati</taxon>
        <taxon>Bacteroidota</taxon>
        <taxon>Bacteroidia</taxon>
        <taxon>Bacteroidales</taxon>
        <taxon>Prevotellaceae</taxon>
        <taxon>Prevotella</taxon>
    </lineage>
</organism>
<proteinExistence type="predicted"/>
<gene>
    <name evidence="1" type="ORF">PRLR5076_18980</name>
</gene>
<evidence type="ECO:0000313" key="1">
    <source>
        <dbReference type="EMBL" id="GJG59047.1"/>
    </source>
</evidence>
<protein>
    <submittedName>
        <fullName evidence="1">Uncharacterized protein</fullName>
    </submittedName>
</protein>
<reference evidence="1" key="1">
    <citation type="journal article" date="2022" name="Int. J. Syst. Evol. Microbiol.">
        <title>Prevotella lacticifex sp. nov., isolated from the rumen of cows.</title>
        <authorList>
            <person name="Shinkai T."/>
            <person name="Ikeyama N."/>
            <person name="Kumagai M."/>
            <person name="Ohmori H."/>
            <person name="Sakamoto M."/>
            <person name="Ohkuma M."/>
            <person name="Mitsumori M."/>
        </authorList>
    </citation>
    <scope>NUCLEOTIDE SEQUENCE</scope>
    <source>
        <strain evidence="1">R5076</strain>
    </source>
</reference>
<dbReference type="RefSeq" id="WP_223928941.1">
    <property type="nucleotide sequence ID" value="NZ_BPTU01000001.1"/>
</dbReference>
<dbReference type="Proteomes" id="UP000825483">
    <property type="component" value="Unassembled WGS sequence"/>
</dbReference>
<dbReference type="AlphaFoldDB" id="A0A9R1CWT2"/>
<name>A0A9R1CWT2_9BACT</name>
<sequence>MILSKETIEQINDTIENYDLDDEYSTGHEIEIEVGSILLFITFTLWATLHEERMVHTEVPPPNIEYFSYYEFDDAEITEIVAYDEDGDEVEIENKKALKY</sequence>
<comment type="caution">
    <text evidence="1">The sequence shown here is derived from an EMBL/GenBank/DDBJ whole genome shotgun (WGS) entry which is preliminary data.</text>
</comment>
<keyword evidence="2" id="KW-1185">Reference proteome</keyword>
<accession>A0A9R1CWT2</accession>
<dbReference type="EMBL" id="BPUB01000002">
    <property type="protein sequence ID" value="GJG59047.1"/>
    <property type="molecule type" value="Genomic_DNA"/>
</dbReference>
<evidence type="ECO:0000313" key="2">
    <source>
        <dbReference type="Proteomes" id="UP000825483"/>
    </source>
</evidence>
<dbReference type="GeneID" id="72466911"/>